<evidence type="ECO:0000259" key="3">
    <source>
        <dbReference type="Pfam" id="PF10536"/>
    </source>
</evidence>
<reference evidence="4 5" key="1">
    <citation type="journal article" date="2013" name="Genome Biol.">
        <title>The genome sequence of the most widely cultivated cacao type and its use to identify candidate genes regulating pod color.</title>
        <authorList>
            <person name="Motamayor J.C."/>
            <person name="Mockaitis K."/>
            <person name="Schmutz J."/>
            <person name="Haiminen N."/>
            <person name="Iii D.L."/>
            <person name="Cornejo O."/>
            <person name="Findley S.D."/>
            <person name="Zheng P."/>
            <person name="Utro F."/>
            <person name="Royaert S."/>
            <person name="Saski C."/>
            <person name="Jenkins J."/>
            <person name="Podicheti R."/>
            <person name="Zhao M."/>
            <person name="Scheffler B.E."/>
            <person name="Stack J.C."/>
            <person name="Feltus F.A."/>
            <person name="Mustiga G.M."/>
            <person name="Amores F."/>
            <person name="Phillips W."/>
            <person name="Marelli J.P."/>
            <person name="May G.D."/>
            <person name="Shapiro H."/>
            <person name="Ma J."/>
            <person name="Bustamante C.D."/>
            <person name="Schnell R.J."/>
            <person name="Main D."/>
            <person name="Gilbert D."/>
            <person name="Parida L."/>
            <person name="Kuhn D.N."/>
        </authorList>
    </citation>
    <scope>NUCLEOTIDE SEQUENCE [LARGE SCALE GENOMIC DNA]</scope>
    <source>
        <strain evidence="5">cv. Matina 1-6</strain>
    </source>
</reference>
<evidence type="ECO:0000256" key="2">
    <source>
        <dbReference type="SAM" id="MobiDB-lite"/>
    </source>
</evidence>
<protein>
    <recommendedName>
        <fullName evidence="3">Aminotransferase-like plant mobile domain-containing protein</fullName>
    </recommendedName>
</protein>
<keyword evidence="1" id="KW-0175">Coiled coil</keyword>
<dbReference type="eggNOG" id="ENOG502SPHZ">
    <property type="taxonomic scope" value="Eukaryota"/>
</dbReference>
<feature type="region of interest" description="Disordered" evidence="2">
    <location>
        <begin position="36"/>
        <end position="68"/>
    </location>
</feature>
<dbReference type="Gramene" id="EOY21245">
    <property type="protein sequence ID" value="EOY21245"/>
    <property type="gene ID" value="TCM_012659"/>
</dbReference>
<feature type="compositionally biased region" description="Acidic residues" evidence="2">
    <location>
        <begin position="439"/>
        <end position="467"/>
    </location>
</feature>
<keyword evidence="5" id="KW-1185">Reference proteome</keyword>
<evidence type="ECO:0000313" key="5">
    <source>
        <dbReference type="Proteomes" id="UP000026915"/>
    </source>
</evidence>
<dbReference type="EMBL" id="CM001881">
    <property type="protein sequence ID" value="EOY21245.1"/>
    <property type="molecule type" value="Genomic_DNA"/>
</dbReference>
<feature type="coiled-coil region" evidence="1">
    <location>
        <begin position="648"/>
        <end position="675"/>
    </location>
</feature>
<feature type="compositionally biased region" description="Basic residues" evidence="2">
    <location>
        <begin position="53"/>
        <end position="64"/>
    </location>
</feature>
<name>A0A061FUR6_THECC</name>
<feature type="domain" description="Aminotransferase-like plant mobile" evidence="3">
    <location>
        <begin position="208"/>
        <end position="366"/>
    </location>
</feature>
<dbReference type="InParanoid" id="A0A061FUR6"/>
<gene>
    <name evidence="4" type="ORF">TCM_012659</name>
</gene>
<sequence>MKVTPEPCHLFSVTFTVVQVKQLFYSRQLFPSSSMPRTRVPPKINYGEPGRVATRKKTTAHKRKNSDSKLVAPKKIRVGKSGEVPPVPENWEDEIIRERGEDRFWEEVRARQVDEHPSESVGYDWNRLCSETPPHRRSGIPGPSILKFRFERGEFPLSATKLGSNSQFVHGWDEWVTKVARFSNWIGIFYKKFNAKGIEIDSPEYPDHKYELVALIIFWLARHVLPGCPDDGISSAVVPLAIKIVKGIRFPLASLYLGSLYKRLDLYQLKIIESAGRYKVLTYVDVSFIQMCLWERFGTCAPMPNAYPFASFSVNNLLSRNNYRAWAWHDRLQRGNVLEVMDVTKEFNPRPYVQPINGFGDPAIYYDLHPLQSGRMRSRARLYTPHVSNNDVSLRLIPLRKKKCMTEEEDTAVPAPIRQTKDKHAYRKGESTTRVELNSVEEEETSEVETEEESCDSERSDESDDESIDIVLTPQAIRDEVVSDTETIPAGEVVPEVTPNIEVIEDVRIDTDNVRAIPMTPRAYSSPVPEHRDTSSVSGTQIAHTEQSSKKVDFHGFQVSLEYVTYLEQVFNIEGEFWSTSFVKNVDVICLMMDVLGRALVISHAPLMSTSPEELQQMLQDFDDACNFGFKLECLNDCRSKAKIFLNKSSLEDELEDIAAKITSLKKREAEVREQLDVFANNNSSLWNM</sequence>
<dbReference type="InterPro" id="IPR019557">
    <property type="entry name" value="AminoTfrase-like_pln_mobile"/>
</dbReference>
<dbReference type="Pfam" id="PF10536">
    <property type="entry name" value="PMD"/>
    <property type="match status" value="1"/>
</dbReference>
<evidence type="ECO:0000313" key="4">
    <source>
        <dbReference type="EMBL" id="EOY21245.1"/>
    </source>
</evidence>
<feature type="compositionally biased region" description="Basic and acidic residues" evidence="2">
    <location>
        <begin position="421"/>
        <end position="433"/>
    </location>
</feature>
<accession>A0A061FUR6</accession>
<organism evidence="4 5">
    <name type="scientific">Theobroma cacao</name>
    <name type="common">Cacao</name>
    <name type="synonym">Cocoa</name>
    <dbReference type="NCBI Taxonomy" id="3641"/>
    <lineage>
        <taxon>Eukaryota</taxon>
        <taxon>Viridiplantae</taxon>
        <taxon>Streptophyta</taxon>
        <taxon>Embryophyta</taxon>
        <taxon>Tracheophyta</taxon>
        <taxon>Spermatophyta</taxon>
        <taxon>Magnoliopsida</taxon>
        <taxon>eudicotyledons</taxon>
        <taxon>Gunneridae</taxon>
        <taxon>Pentapetalae</taxon>
        <taxon>rosids</taxon>
        <taxon>malvids</taxon>
        <taxon>Malvales</taxon>
        <taxon>Malvaceae</taxon>
        <taxon>Byttnerioideae</taxon>
        <taxon>Theobroma</taxon>
    </lineage>
</organism>
<dbReference type="Proteomes" id="UP000026915">
    <property type="component" value="Chromosome 3"/>
</dbReference>
<proteinExistence type="predicted"/>
<dbReference type="HOGENOM" id="CLU_385163_0_0_1"/>
<dbReference type="AlphaFoldDB" id="A0A061FUR6"/>
<feature type="region of interest" description="Disordered" evidence="2">
    <location>
        <begin position="421"/>
        <end position="467"/>
    </location>
</feature>
<evidence type="ECO:0000256" key="1">
    <source>
        <dbReference type="SAM" id="Coils"/>
    </source>
</evidence>
<dbReference type="STRING" id="3641.A0A061FUR6"/>